<gene>
    <name evidence="1" type="ORF">L687_12605</name>
</gene>
<accession>T5KX37</accession>
<evidence type="ECO:0000313" key="2">
    <source>
        <dbReference type="Proteomes" id="UP000016033"/>
    </source>
</evidence>
<comment type="caution">
    <text evidence="1">The sequence shown here is derived from an EMBL/GenBank/DDBJ whole genome shotgun (WGS) entry which is preliminary data.</text>
</comment>
<dbReference type="AlphaFoldDB" id="T5KX37"/>
<name>T5KX37_MICMQ</name>
<proteinExistence type="predicted"/>
<dbReference type="Proteomes" id="UP000016033">
    <property type="component" value="Unassembled WGS sequence"/>
</dbReference>
<organism evidence="1 2">
    <name type="scientific">Microbacterium maritypicum MF109</name>
    <dbReference type="NCBI Taxonomy" id="1333857"/>
    <lineage>
        <taxon>Bacteria</taxon>
        <taxon>Bacillati</taxon>
        <taxon>Actinomycetota</taxon>
        <taxon>Actinomycetes</taxon>
        <taxon>Micrococcales</taxon>
        <taxon>Microbacteriaceae</taxon>
        <taxon>Microbacterium</taxon>
    </lineage>
</organism>
<evidence type="ECO:0000313" key="1">
    <source>
        <dbReference type="EMBL" id="EQM82895.1"/>
    </source>
</evidence>
<reference evidence="1 2" key="1">
    <citation type="journal article" date="2013" name="Genome Announc.">
        <title>Whole-genome sequences of five oyster-associated bacteria show potential for crude oil hydrocarbon degradation.</title>
        <authorList>
            <person name="Chauhan A."/>
            <person name="Green S."/>
            <person name="Pathak A."/>
            <person name="Thomas J."/>
            <person name="Venkatramanan R."/>
        </authorList>
    </citation>
    <scope>NUCLEOTIDE SEQUENCE [LARGE SCALE GENOMIC DNA]</scope>
    <source>
        <strain evidence="1 2">MF109</strain>
    </source>
</reference>
<protein>
    <submittedName>
        <fullName evidence="1">Uncharacterized protein</fullName>
    </submittedName>
</protein>
<dbReference type="EMBL" id="ATAO01000090">
    <property type="protein sequence ID" value="EQM82895.1"/>
    <property type="molecule type" value="Genomic_DNA"/>
</dbReference>
<sequence length="98" mass="11034">MSITMSTTTFPPSDPLTWKQADTDVHVATRDGEFAGFVEFDGTAHLVRDNHGAELGVFDTLDDAFRALEDAVRSERRGSVFPTIVPRAWRRRTRRARA</sequence>
<dbReference type="PATRIC" id="fig|1333857.3.peg.752"/>